<keyword evidence="1" id="KW-1133">Transmembrane helix</keyword>
<dbReference type="Proteomes" id="UP001330434">
    <property type="component" value="Plasmid pBealeia1"/>
</dbReference>
<organism evidence="2 3">
    <name type="scientific">Candidatus Bealeia paramacronuclearis</name>
    <dbReference type="NCBI Taxonomy" id="1921001"/>
    <lineage>
        <taxon>Bacteria</taxon>
        <taxon>Pseudomonadati</taxon>
        <taxon>Pseudomonadota</taxon>
        <taxon>Alphaproteobacteria</taxon>
        <taxon>Holosporales</taxon>
        <taxon>Holosporaceae</taxon>
        <taxon>Candidatus Bealeia</taxon>
    </lineage>
</organism>
<sequence length="70" mass="7410">MQQNLYDVAGVNTLSNLNMKNLNTNDPLSPSQKIRNAIVTLLTAVAALIAAEAGAVASRGNTQSYAIEKH</sequence>
<keyword evidence="1" id="KW-0472">Membrane</keyword>
<keyword evidence="2" id="KW-0614">Plasmid</keyword>
<protein>
    <recommendedName>
        <fullName evidence="4">ESPR domain-containing protein</fullName>
    </recommendedName>
</protein>
<evidence type="ECO:0008006" key="4">
    <source>
        <dbReference type="Google" id="ProtNLM"/>
    </source>
</evidence>
<reference evidence="2 3" key="1">
    <citation type="journal article" date="2024" name="Environ. Microbiol.">
        <title>Novel evolutionary insights on the interactions of the Holosporales (Alphaproteobacteria) with eukaryotic hosts from comparative genomics.</title>
        <authorList>
            <person name="Giovannini M."/>
            <person name="Petroni G."/>
            <person name="Castelli M."/>
        </authorList>
    </citation>
    <scope>NUCLEOTIDE SEQUENCE [LARGE SCALE GENOMIC DNA]</scope>
    <source>
        <strain evidence="2 3">US_Bl 15I1</strain>
    </source>
</reference>
<gene>
    <name evidence="2" type="ORF">Bealeia1_01977</name>
</gene>
<evidence type="ECO:0000313" key="2">
    <source>
        <dbReference type="EMBL" id="WVX67758.1"/>
    </source>
</evidence>
<keyword evidence="1" id="KW-0812">Transmembrane</keyword>
<evidence type="ECO:0000313" key="3">
    <source>
        <dbReference type="Proteomes" id="UP001330434"/>
    </source>
</evidence>
<geneLocation type="plasmid" evidence="2 3">
    <name>pBealeia1</name>
</geneLocation>
<feature type="transmembrane region" description="Helical" evidence="1">
    <location>
        <begin position="37"/>
        <end position="57"/>
    </location>
</feature>
<name>A0ABZ2C719_9PROT</name>
<keyword evidence="3" id="KW-1185">Reference proteome</keyword>
<accession>A0ABZ2C719</accession>
<evidence type="ECO:0000256" key="1">
    <source>
        <dbReference type="SAM" id="Phobius"/>
    </source>
</evidence>
<dbReference type="EMBL" id="CP133271">
    <property type="protein sequence ID" value="WVX67758.1"/>
    <property type="molecule type" value="Genomic_DNA"/>
</dbReference>
<proteinExistence type="predicted"/>